<evidence type="ECO:0000256" key="1">
    <source>
        <dbReference type="SAM" id="MobiDB-lite"/>
    </source>
</evidence>
<feature type="compositionally biased region" description="Basic and acidic residues" evidence="1">
    <location>
        <begin position="312"/>
        <end position="339"/>
    </location>
</feature>
<feature type="transmembrane region" description="Helical" evidence="2">
    <location>
        <begin position="59"/>
        <end position="80"/>
    </location>
</feature>
<keyword evidence="2" id="KW-1133">Transmembrane helix</keyword>
<keyword evidence="4" id="KW-1185">Reference proteome</keyword>
<evidence type="ECO:0000313" key="4">
    <source>
        <dbReference type="Proteomes" id="UP001501822"/>
    </source>
</evidence>
<sequence>MELDAGPRSPAKAAGWHRLHYPVAVFVIVFGATRIASLLDWSGRHRDAARLLEAGGGTVTALLGASAAGEFLLTIAALLAVSRRRGVWLLVALAGWSVESLALAVVAGVAGDTSRLVEHGVFLLVFAGLLAATYRWNAATRASDGPGTTDAAVSSPAQRMLAPLTPAPASTPASAPAPGRSPEFSAAAPPNPPATLASPPDLPVDRTASPARTATLVSPSDAPDGPGAPTDPSATIVSPPDSPDGSASSQEPPAGRAPEDPSATRAEPAPTPQPVSGSPSGDVTRRDLRLQRPGADGEQTGKPAGTRPPKAKVPESDVTRRDGYRIPSDTTRRDLRMEEDTPGDQASADEERAADDSGSTRSDVPIDPRDTPMRPRGTAPSAATDEGADGSADETMLDREG</sequence>
<feature type="transmembrane region" description="Helical" evidence="2">
    <location>
        <begin position="21"/>
        <end position="39"/>
    </location>
</feature>
<feature type="transmembrane region" description="Helical" evidence="2">
    <location>
        <begin position="87"/>
        <end position="110"/>
    </location>
</feature>
<proteinExistence type="predicted"/>
<accession>A0ABN0XI18</accession>
<feature type="transmembrane region" description="Helical" evidence="2">
    <location>
        <begin position="116"/>
        <end position="134"/>
    </location>
</feature>
<dbReference type="EMBL" id="BAAABM010000064">
    <property type="protein sequence ID" value="GAA0364386.1"/>
    <property type="molecule type" value="Genomic_DNA"/>
</dbReference>
<keyword evidence="2" id="KW-0472">Membrane</keyword>
<dbReference type="Proteomes" id="UP001501822">
    <property type="component" value="Unassembled WGS sequence"/>
</dbReference>
<protein>
    <recommendedName>
        <fullName evidence="5">DoxX family protein</fullName>
    </recommendedName>
</protein>
<gene>
    <name evidence="3" type="ORF">GCM10010151_62950</name>
</gene>
<evidence type="ECO:0008006" key="5">
    <source>
        <dbReference type="Google" id="ProtNLM"/>
    </source>
</evidence>
<reference evidence="3 4" key="1">
    <citation type="journal article" date="2019" name="Int. J. Syst. Evol. Microbiol.">
        <title>The Global Catalogue of Microorganisms (GCM) 10K type strain sequencing project: providing services to taxonomists for standard genome sequencing and annotation.</title>
        <authorList>
            <consortium name="The Broad Institute Genomics Platform"/>
            <consortium name="The Broad Institute Genome Sequencing Center for Infectious Disease"/>
            <person name="Wu L."/>
            <person name="Ma J."/>
        </authorList>
    </citation>
    <scope>NUCLEOTIDE SEQUENCE [LARGE SCALE GENOMIC DNA]</scope>
    <source>
        <strain evidence="3 4">JCM 3146</strain>
    </source>
</reference>
<comment type="caution">
    <text evidence="3">The sequence shown here is derived from an EMBL/GenBank/DDBJ whole genome shotgun (WGS) entry which is preliminary data.</text>
</comment>
<evidence type="ECO:0000256" key="2">
    <source>
        <dbReference type="SAM" id="Phobius"/>
    </source>
</evidence>
<feature type="compositionally biased region" description="Low complexity" evidence="1">
    <location>
        <begin position="218"/>
        <end position="234"/>
    </location>
</feature>
<evidence type="ECO:0000313" key="3">
    <source>
        <dbReference type="EMBL" id="GAA0364386.1"/>
    </source>
</evidence>
<dbReference type="RefSeq" id="WP_252803581.1">
    <property type="nucleotide sequence ID" value="NZ_BAAABM010000064.1"/>
</dbReference>
<organism evidence="3 4">
    <name type="scientific">Actinoallomurus spadix</name>
    <dbReference type="NCBI Taxonomy" id="79912"/>
    <lineage>
        <taxon>Bacteria</taxon>
        <taxon>Bacillati</taxon>
        <taxon>Actinomycetota</taxon>
        <taxon>Actinomycetes</taxon>
        <taxon>Streptosporangiales</taxon>
        <taxon>Thermomonosporaceae</taxon>
        <taxon>Actinoallomurus</taxon>
    </lineage>
</organism>
<name>A0ABN0XI18_9ACTN</name>
<feature type="compositionally biased region" description="Low complexity" evidence="1">
    <location>
        <begin position="162"/>
        <end position="199"/>
    </location>
</feature>
<feature type="region of interest" description="Disordered" evidence="1">
    <location>
        <begin position="162"/>
        <end position="401"/>
    </location>
</feature>
<keyword evidence="2" id="KW-0812">Transmembrane</keyword>
<feature type="compositionally biased region" description="Basic and acidic residues" evidence="1">
    <location>
        <begin position="364"/>
        <end position="373"/>
    </location>
</feature>